<comment type="caution">
    <text evidence="1">The sequence shown here is derived from an EMBL/GenBank/DDBJ whole genome shotgun (WGS) entry which is preliminary data.</text>
</comment>
<sequence length="233" mass="26018">MLAWAMRLAWLFDVDGTLLLTEGAARESFAQAVRACLEVEDDLRDIAFAGRTEPLILADILSKHRRRFQDGDEARFWDAVFDEMRRALGPGRGRLLPGVPELLDAIEREPDWVAGLLTGNMTQMARIKLRRFGLAARFGFGAFGEEAEDRNALARVAVERVRRRFGIPPERCIVVGDTEHDIECARAAGARVVAVATGSRGRHELEPLGPDLMLEDLSDNERLLEWARGLARA</sequence>
<dbReference type="Gene3D" id="3.40.50.1000">
    <property type="entry name" value="HAD superfamily/HAD-like"/>
    <property type="match status" value="1"/>
</dbReference>
<evidence type="ECO:0000313" key="2">
    <source>
        <dbReference type="Proteomes" id="UP000320184"/>
    </source>
</evidence>
<dbReference type="Proteomes" id="UP000320184">
    <property type="component" value="Unassembled WGS sequence"/>
</dbReference>
<dbReference type="PANTHER" id="PTHR43885:SF1">
    <property type="entry name" value="SUPERFAMILY HYDROLASE, PUTATIVE (AFU_ORTHOLOGUE AFUA_4G13290)-RELATED"/>
    <property type="match status" value="1"/>
</dbReference>
<dbReference type="InterPro" id="IPR023214">
    <property type="entry name" value="HAD_sf"/>
</dbReference>
<accession>A0A538S8U0</accession>
<proteinExistence type="predicted"/>
<name>A0A538S8U0_UNCEI</name>
<dbReference type="PANTHER" id="PTHR43885">
    <property type="entry name" value="HALOACID DEHALOGENASE-LIKE HYDROLASE"/>
    <property type="match status" value="1"/>
</dbReference>
<reference evidence="1 2" key="1">
    <citation type="journal article" date="2019" name="Nat. Microbiol.">
        <title>Mediterranean grassland soil C-N compound turnover is dependent on rainfall and depth, and is mediated by genomically divergent microorganisms.</title>
        <authorList>
            <person name="Diamond S."/>
            <person name="Andeer P.F."/>
            <person name="Li Z."/>
            <person name="Crits-Christoph A."/>
            <person name="Burstein D."/>
            <person name="Anantharaman K."/>
            <person name="Lane K.R."/>
            <person name="Thomas B.C."/>
            <person name="Pan C."/>
            <person name="Northen T.R."/>
            <person name="Banfield J.F."/>
        </authorList>
    </citation>
    <scope>NUCLEOTIDE SEQUENCE [LARGE SCALE GENOMIC DNA]</scope>
    <source>
        <strain evidence="1">WS_3</strain>
    </source>
</reference>
<dbReference type="SFLD" id="SFLDG01129">
    <property type="entry name" value="C1.5:_HAD__Beta-PGM__Phosphata"/>
    <property type="match status" value="1"/>
</dbReference>
<dbReference type="GO" id="GO:0016787">
    <property type="term" value="F:hydrolase activity"/>
    <property type="evidence" value="ECO:0007669"/>
    <property type="project" value="UniProtKB-KW"/>
</dbReference>
<dbReference type="Pfam" id="PF00702">
    <property type="entry name" value="Hydrolase"/>
    <property type="match status" value="1"/>
</dbReference>
<dbReference type="EMBL" id="VBOT01000166">
    <property type="protein sequence ID" value="TMQ47785.1"/>
    <property type="molecule type" value="Genomic_DNA"/>
</dbReference>
<dbReference type="InterPro" id="IPR036412">
    <property type="entry name" value="HAD-like_sf"/>
</dbReference>
<protein>
    <submittedName>
        <fullName evidence="1">HAD family hydrolase</fullName>
    </submittedName>
</protein>
<dbReference type="InterPro" id="IPR023198">
    <property type="entry name" value="PGP-like_dom2"/>
</dbReference>
<dbReference type="SUPFAM" id="SSF56784">
    <property type="entry name" value="HAD-like"/>
    <property type="match status" value="1"/>
</dbReference>
<dbReference type="SFLD" id="SFLDS00003">
    <property type="entry name" value="Haloacid_Dehalogenase"/>
    <property type="match status" value="1"/>
</dbReference>
<organism evidence="1 2">
    <name type="scientific">Eiseniibacteriota bacterium</name>
    <dbReference type="NCBI Taxonomy" id="2212470"/>
    <lineage>
        <taxon>Bacteria</taxon>
        <taxon>Candidatus Eiseniibacteriota</taxon>
    </lineage>
</organism>
<evidence type="ECO:0000313" key="1">
    <source>
        <dbReference type="EMBL" id="TMQ47785.1"/>
    </source>
</evidence>
<dbReference type="Gene3D" id="1.10.150.240">
    <property type="entry name" value="Putative phosphatase, domain 2"/>
    <property type="match status" value="1"/>
</dbReference>
<keyword evidence="1" id="KW-0378">Hydrolase</keyword>
<gene>
    <name evidence="1" type="ORF">E6K73_13170</name>
</gene>
<dbReference type="AlphaFoldDB" id="A0A538S8U0"/>